<organism evidence="1">
    <name type="scientific">Pseudomonas phage RVTF4</name>
    <dbReference type="NCBI Taxonomy" id="3236931"/>
    <lineage>
        <taxon>Viruses</taxon>
    </lineage>
</organism>
<sequence>MNQIDILKDQFAKALEKETVSITPPVAQNSTARWGYIDNDWKDDKDRLAVLFAAIEVELSDVKYHPEAEFSVRLQQRAADYLVQDRIEREMGTGHRFDERYVGRTGYCELMHRSMLENGWAMTDLAVEKHGGGSTWVTRYSKISLDNPMYCWQVRIVYVPTDYSYDQEIIGKVYDRDGPEREYVVANYELGELTNVDTHDFATGALIKRIYVERHEQTMQLSPYITPDDDHGIYGLARLGIHTHRVEFIVGGERHTYNCSIENDNGEIAYRRIVVELYPQENTII</sequence>
<protein>
    <submittedName>
        <fullName evidence="1">Uncharacterized protein</fullName>
    </submittedName>
</protein>
<proteinExistence type="predicted"/>
<name>A0AB39CCR1_9VIRU</name>
<reference evidence="1" key="1">
    <citation type="submission" date="2024-07" db="EMBL/GenBank/DDBJ databases">
        <authorList>
            <person name="Bringhurst R.M."/>
            <person name="Homer T.E."/>
        </authorList>
    </citation>
    <scope>NUCLEOTIDE SEQUENCE</scope>
</reference>
<accession>A0AB39CCR1</accession>
<dbReference type="EMBL" id="PQ015378">
    <property type="protein sequence ID" value="XDJ14664.1"/>
    <property type="molecule type" value="Genomic_DNA"/>
</dbReference>
<evidence type="ECO:0000313" key="1">
    <source>
        <dbReference type="EMBL" id="XDJ14664.1"/>
    </source>
</evidence>